<feature type="domain" description="D-isomer specific 2-hydroxyacid dehydrogenase NAD-binding" evidence="3">
    <location>
        <begin position="102"/>
        <end position="271"/>
    </location>
</feature>
<dbReference type="GO" id="GO:0051287">
    <property type="term" value="F:NAD binding"/>
    <property type="evidence" value="ECO:0007669"/>
    <property type="project" value="InterPro"/>
</dbReference>
<reference evidence="5" key="1">
    <citation type="submission" date="2017-04" db="EMBL/GenBank/DDBJ databases">
        <authorList>
            <person name="Varghese N."/>
            <person name="Submissions S."/>
        </authorList>
    </citation>
    <scope>NUCLEOTIDE SEQUENCE [LARGE SCALE GENOMIC DNA]</scope>
    <source>
        <strain evidence="5">VKM Ac-2121</strain>
    </source>
</reference>
<keyword evidence="5" id="KW-1185">Reference proteome</keyword>
<dbReference type="AlphaFoldDB" id="A0A1X7NFW1"/>
<dbReference type="PANTHER" id="PTHR43333:SF1">
    <property type="entry name" value="D-ISOMER SPECIFIC 2-HYDROXYACID DEHYDROGENASE NAD-BINDING DOMAIN-CONTAINING PROTEIN"/>
    <property type="match status" value="1"/>
</dbReference>
<evidence type="ECO:0000259" key="3">
    <source>
        <dbReference type="Pfam" id="PF02826"/>
    </source>
</evidence>
<evidence type="ECO:0000256" key="1">
    <source>
        <dbReference type="ARBA" id="ARBA00023002"/>
    </source>
</evidence>
<dbReference type="SUPFAM" id="SSF52283">
    <property type="entry name" value="Formate/glycerate dehydrogenase catalytic domain-like"/>
    <property type="match status" value="1"/>
</dbReference>
<dbReference type="Gene3D" id="3.40.50.720">
    <property type="entry name" value="NAD(P)-binding Rossmann-like Domain"/>
    <property type="match status" value="2"/>
</dbReference>
<dbReference type="InterPro" id="IPR006140">
    <property type="entry name" value="D-isomer_DH_NAD-bd"/>
</dbReference>
<evidence type="ECO:0000313" key="4">
    <source>
        <dbReference type="EMBL" id="SMH35929.1"/>
    </source>
</evidence>
<dbReference type="Proteomes" id="UP000193711">
    <property type="component" value="Unassembled WGS sequence"/>
</dbReference>
<evidence type="ECO:0000256" key="2">
    <source>
        <dbReference type="ARBA" id="ARBA00023027"/>
    </source>
</evidence>
<dbReference type="RefSeq" id="WP_244274779.1">
    <property type="nucleotide sequence ID" value="NZ_FXBM01000001.1"/>
</dbReference>
<accession>A0A1X7NFW1</accession>
<name>A0A1X7NFW1_9MICO</name>
<evidence type="ECO:0000313" key="5">
    <source>
        <dbReference type="Proteomes" id="UP000193711"/>
    </source>
</evidence>
<dbReference type="STRING" id="1891671.SAMN06295885_1182"/>
<dbReference type="PANTHER" id="PTHR43333">
    <property type="entry name" value="2-HACID_DH_C DOMAIN-CONTAINING PROTEIN"/>
    <property type="match status" value="1"/>
</dbReference>
<proteinExistence type="predicted"/>
<dbReference type="GO" id="GO:0016491">
    <property type="term" value="F:oxidoreductase activity"/>
    <property type="evidence" value="ECO:0007669"/>
    <property type="project" value="UniProtKB-KW"/>
</dbReference>
<dbReference type="Pfam" id="PF02826">
    <property type="entry name" value="2-Hacid_dh_C"/>
    <property type="match status" value="1"/>
</dbReference>
<dbReference type="EMBL" id="FXBM01000001">
    <property type="protein sequence ID" value="SMH35929.1"/>
    <property type="molecule type" value="Genomic_DNA"/>
</dbReference>
<sequence length="308" mass="32559">MSVPRIAVLPRPKQIFTDAIESGGGRVVELDDAPDGVLWLSYGRTDELGDVLAAHPGIRWVQLPWAGVDAFASILRSADRPGLRWTSAKGAYSEPVAEHALALTLALLRSLPERARAQSWGEKRAATLHRSRVVIVGAGGIARELLRLLGVFDADVTVVRRTAEPMTGAARTVTADRLGEVVRDADVLILAAAATGSTSRLVDAALLETLPDRAVLVNIARGSLVDTDALVSALAEGRLAGAALDVTDPEPLPDGHPLWAEPRCLITPHTADTPEMTAPLLAERVRRNVAAFAAGQELVGLVDPSAGY</sequence>
<keyword evidence="1" id="KW-0560">Oxidoreductase</keyword>
<keyword evidence="2" id="KW-0520">NAD</keyword>
<protein>
    <submittedName>
        <fullName evidence="4">Phosphoglycerate dehydrogenase</fullName>
    </submittedName>
</protein>
<dbReference type="CDD" id="cd12159">
    <property type="entry name" value="2-Hacid_dh_2"/>
    <property type="match status" value="1"/>
</dbReference>
<gene>
    <name evidence="4" type="ORF">SAMN06295885_1182</name>
</gene>
<organism evidence="4 5">
    <name type="scientific">Rathayibacter oskolensis</name>
    <dbReference type="NCBI Taxonomy" id="1891671"/>
    <lineage>
        <taxon>Bacteria</taxon>
        <taxon>Bacillati</taxon>
        <taxon>Actinomycetota</taxon>
        <taxon>Actinomycetes</taxon>
        <taxon>Micrococcales</taxon>
        <taxon>Microbacteriaceae</taxon>
        <taxon>Rathayibacter</taxon>
    </lineage>
</organism>
<dbReference type="InterPro" id="IPR036291">
    <property type="entry name" value="NAD(P)-bd_dom_sf"/>
</dbReference>
<dbReference type="SUPFAM" id="SSF51735">
    <property type="entry name" value="NAD(P)-binding Rossmann-fold domains"/>
    <property type="match status" value="1"/>
</dbReference>